<accession>A0A9N7YXX0</accession>
<keyword evidence="3" id="KW-1185">Reference proteome</keyword>
<organism evidence="2 3">
    <name type="scientific">Pleuronectes platessa</name>
    <name type="common">European plaice</name>
    <dbReference type="NCBI Taxonomy" id="8262"/>
    <lineage>
        <taxon>Eukaryota</taxon>
        <taxon>Metazoa</taxon>
        <taxon>Chordata</taxon>
        <taxon>Craniata</taxon>
        <taxon>Vertebrata</taxon>
        <taxon>Euteleostomi</taxon>
        <taxon>Actinopterygii</taxon>
        <taxon>Neopterygii</taxon>
        <taxon>Teleostei</taxon>
        <taxon>Neoteleostei</taxon>
        <taxon>Acanthomorphata</taxon>
        <taxon>Carangaria</taxon>
        <taxon>Pleuronectiformes</taxon>
        <taxon>Pleuronectoidei</taxon>
        <taxon>Pleuronectidae</taxon>
        <taxon>Pleuronectes</taxon>
    </lineage>
</organism>
<reference evidence="2" key="1">
    <citation type="submission" date="2020-03" db="EMBL/GenBank/DDBJ databases">
        <authorList>
            <person name="Weist P."/>
        </authorList>
    </citation>
    <scope>NUCLEOTIDE SEQUENCE</scope>
</reference>
<gene>
    <name evidence="2" type="ORF">PLEPLA_LOCUS30259</name>
</gene>
<sequence length="179" mass="19177">AAAIGPVIDTERGAEVAPSSVTEEQEVQEIRGCRSCRSPPLLSAPLCAGPDQLPPPAARGSSFRGNSLLHIVPTVLQQKMRQNASVVPRSTLSYPTPKHQPPPPPFIPSPVPHLPPATMPVATAPPSAEESCDQLKETLFYIAPPSWTACLFFSLLSRLCLPEEKTVRPLRHTTLSPGP</sequence>
<dbReference type="Proteomes" id="UP001153269">
    <property type="component" value="Unassembled WGS sequence"/>
</dbReference>
<evidence type="ECO:0000313" key="3">
    <source>
        <dbReference type="Proteomes" id="UP001153269"/>
    </source>
</evidence>
<dbReference type="AlphaFoldDB" id="A0A9N7YXX0"/>
<dbReference type="EMBL" id="CADEAL010002880">
    <property type="protein sequence ID" value="CAB1442581.1"/>
    <property type="molecule type" value="Genomic_DNA"/>
</dbReference>
<comment type="caution">
    <text evidence="2">The sequence shown here is derived from an EMBL/GenBank/DDBJ whole genome shotgun (WGS) entry which is preliminary data.</text>
</comment>
<evidence type="ECO:0000256" key="1">
    <source>
        <dbReference type="SAM" id="MobiDB-lite"/>
    </source>
</evidence>
<feature type="non-terminal residue" evidence="2">
    <location>
        <position position="1"/>
    </location>
</feature>
<feature type="region of interest" description="Disordered" evidence="1">
    <location>
        <begin position="1"/>
        <end position="23"/>
    </location>
</feature>
<protein>
    <submittedName>
        <fullName evidence="2">Uncharacterized protein</fullName>
    </submittedName>
</protein>
<evidence type="ECO:0000313" key="2">
    <source>
        <dbReference type="EMBL" id="CAB1442581.1"/>
    </source>
</evidence>
<name>A0A9N7YXX0_PLEPL</name>
<proteinExistence type="predicted"/>